<dbReference type="PROSITE" id="PS51318">
    <property type="entry name" value="TAT"/>
    <property type="match status" value="1"/>
</dbReference>
<dbReference type="eggNOG" id="COG0243">
    <property type="taxonomic scope" value="Bacteria"/>
</dbReference>
<dbReference type="SMR" id="Q314N2"/>
<evidence type="ECO:0000256" key="9">
    <source>
        <dbReference type="ARBA" id="ARBA00022729"/>
    </source>
</evidence>
<dbReference type="RefSeq" id="WP_011366875.1">
    <property type="nucleotide sequence ID" value="NC_007519.1"/>
</dbReference>
<reference evidence="19 20" key="1">
    <citation type="journal article" date="2011" name="J. Bacteriol.">
        <title>Complete genome sequence and updated annotation of Desulfovibrio alaskensis G20.</title>
        <authorList>
            <person name="Hauser L.J."/>
            <person name="Land M.L."/>
            <person name="Brown S.D."/>
            <person name="Larimer F."/>
            <person name="Keller K.L."/>
            <person name="Rapp-Giles B.J."/>
            <person name="Price M.N."/>
            <person name="Lin M."/>
            <person name="Bruce D.C."/>
            <person name="Detter J.C."/>
            <person name="Tapia R."/>
            <person name="Han C.S."/>
            <person name="Goodwin L.A."/>
            <person name="Cheng J.F."/>
            <person name="Pitluck S."/>
            <person name="Copeland A."/>
            <person name="Lucas S."/>
            <person name="Nolan M."/>
            <person name="Lapidus A.L."/>
            <person name="Palumbo A.V."/>
            <person name="Wall J.D."/>
        </authorList>
    </citation>
    <scope>NUCLEOTIDE SEQUENCE [LARGE SCALE GENOMIC DNA]</scope>
    <source>
        <strain evidence="20">ATCC BAA 1058 / DSM 17464 / G20</strain>
    </source>
</reference>
<evidence type="ECO:0000256" key="4">
    <source>
        <dbReference type="ARBA" id="ARBA00010312"/>
    </source>
</evidence>
<comment type="similarity">
    <text evidence="4">Belongs to the prokaryotic molybdopterin-containing oxidoreductase family.</text>
</comment>
<dbReference type="GO" id="GO:0009055">
    <property type="term" value="F:electron transfer activity"/>
    <property type="evidence" value="ECO:0007669"/>
    <property type="project" value="InterPro"/>
</dbReference>
<gene>
    <name evidence="19" type="ordered locus">Dde_0813</name>
</gene>
<dbReference type="CDD" id="cd02792">
    <property type="entry name" value="MopB_CT_Formate-Dh-Na-like"/>
    <property type="match status" value="1"/>
</dbReference>
<dbReference type="GO" id="GO:0043546">
    <property type="term" value="F:molybdopterin cofactor binding"/>
    <property type="evidence" value="ECO:0007669"/>
    <property type="project" value="InterPro"/>
</dbReference>
<keyword evidence="13" id="KW-0249">Electron transport</keyword>
<keyword evidence="10" id="KW-0574">Periplasm</keyword>
<evidence type="ECO:0000256" key="11">
    <source>
        <dbReference type="ARBA" id="ARBA00022837"/>
    </source>
</evidence>
<dbReference type="SMART" id="SM00926">
    <property type="entry name" value="Molybdop_Fe4S4"/>
    <property type="match status" value="1"/>
</dbReference>
<dbReference type="CDD" id="cd02752">
    <property type="entry name" value="MopB_Formate-Dh-Na-like"/>
    <property type="match status" value="1"/>
</dbReference>
<keyword evidence="17" id="KW-0826">Tungsten</keyword>
<dbReference type="Pfam" id="PF00384">
    <property type="entry name" value="Molybdopterin"/>
    <property type="match status" value="1"/>
</dbReference>
<dbReference type="InterPro" id="IPR006656">
    <property type="entry name" value="Mopterin_OxRdtase"/>
</dbReference>
<evidence type="ECO:0000256" key="5">
    <source>
        <dbReference type="ARBA" id="ARBA00011771"/>
    </source>
</evidence>
<dbReference type="Gene3D" id="3.40.50.740">
    <property type="match status" value="1"/>
</dbReference>
<dbReference type="InterPro" id="IPR006443">
    <property type="entry name" value="Formate-DH-alph_fdnG"/>
</dbReference>
<dbReference type="InterPro" id="IPR027467">
    <property type="entry name" value="MopterinOxRdtase_cofactor_BS"/>
</dbReference>
<comment type="subcellular location">
    <subcellularLocation>
        <location evidence="3">Periplasm</location>
    </subcellularLocation>
</comment>
<dbReference type="FunFam" id="3.40.228.10:FF:000009">
    <property type="entry name" value="Formate dehydrogenase, alpha subunit, selenocysteine-containing"/>
    <property type="match status" value="1"/>
</dbReference>
<evidence type="ECO:0000256" key="8">
    <source>
        <dbReference type="ARBA" id="ARBA00022723"/>
    </source>
</evidence>
<keyword evidence="16" id="KW-0411">Iron-sulfur</keyword>
<dbReference type="GO" id="GO:0047111">
    <property type="term" value="F:formate dehydrogenase (cytochrome-c-553) activity"/>
    <property type="evidence" value="ECO:0007669"/>
    <property type="project" value="InterPro"/>
</dbReference>
<dbReference type="GO" id="GO:0009061">
    <property type="term" value="P:anaerobic respiration"/>
    <property type="evidence" value="ECO:0007669"/>
    <property type="project" value="TreeGrafter"/>
</dbReference>
<keyword evidence="12" id="KW-0712">Selenocysteine</keyword>
<keyword evidence="9" id="KW-0732">Signal</keyword>
<dbReference type="AlphaFoldDB" id="Q314N2"/>
<keyword evidence="8" id="KW-0479">Metal-binding</keyword>
<dbReference type="STRING" id="207559.Dde_0813"/>
<evidence type="ECO:0000256" key="7">
    <source>
        <dbReference type="ARBA" id="ARBA00022485"/>
    </source>
</evidence>
<dbReference type="InterPro" id="IPR006963">
    <property type="entry name" value="Mopterin_OxRdtase_4Fe-4S_dom"/>
</dbReference>
<dbReference type="Proteomes" id="UP000002710">
    <property type="component" value="Chromosome"/>
</dbReference>
<dbReference type="EC" id="1.7.99.4" evidence="19"/>
<evidence type="ECO:0000259" key="18">
    <source>
        <dbReference type="PROSITE" id="PS51669"/>
    </source>
</evidence>
<accession>Q314N2</accession>
<dbReference type="EMBL" id="CP000112">
    <property type="protein sequence ID" value="ABB37614.1"/>
    <property type="molecule type" value="Genomic_DNA"/>
</dbReference>
<dbReference type="KEGG" id="dde:Dde_0813"/>
<keyword evidence="15" id="KW-0408">Iron</keyword>
<evidence type="ECO:0000256" key="13">
    <source>
        <dbReference type="ARBA" id="ARBA00022982"/>
    </source>
</evidence>
<dbReference type="InterPro" id="IPR006311">
    <property type="entry name" value="TAT_signal"/>
</dbReference>
<dbReference type="Gene3D" id="3.30.200.210">
    <property type="match status" value="1"/>
</dbReference>
<evidence type="ECO:0000313" key="20">
    <source>
        <dbReference type="Proteomes" id="UP000002710"/>
    </source>
</evidence>
<dbReference type="Pfam" id="PF04879">
    <property type="entry name" value="Molybdop_Fe4S4"/>
    <property type="match status" value="1"/>
</dbReference>
<evidence type="ECO:0000313" key="19">
    <source>
        <dbReference type="EMBL" id="ABB37614.1"/>
    </source>
</evidence>
<comment type="cofactor">
    <cofactor evidence="1">
        <name>W-bis(molybdopterin guanine dinucleotide)</name>
        <dbReference type="ChEBI" id="CHEBI:60537"/>
    </cofactor>
</comment>
<feature type="domain" description="4Fe-4S Mo/W bis-MGD-type" evidence="18">
    <location>
        <begin position="43"/>
        <end position="101"/>
    </location>
</feature>
<keyword evidence="6" id="KW-0813">Transport</keyword>
<evidence type="ECO:0000256" key="10">
    <source>
        <dbReference type="ARBA" id="ARBA00022764"/>
    </source>
</evidence>
<comment type="cofactor">
    <cofactor evidence="2">
        <name>[4Fe-4S] cluster</name>
        <dbReference type="ChEBI" id="CHEBI:49883"/>
    </cofactor>
</comment>
<dbReference type="PANTHER" id="PTHR43598">
    <property type="entry name" value="TUNGSTEN-CONTAINING FORMYLMETHANOFURAN DEHYDROGENASE 2 SUBUNIT B"/>
    <property type="match status" value="1"/>
</dbReference>
<comment type="subunit">
    <text evidence="5">Heterodimer of a large and a small subunit.</text>
</comment>
<dbReference type="eggNOG" id="COG3383">
    <property type="taxonomic scope" value="Bacteria"/>
</dbReference>
<dbReference type="NCBIfam" id="TIGR01553">
    <property type="entry name" value="formate-DH-alph"/>
    <property type="match status" value="1"/>
</dbReference>
<dbReference type="Gene3D" id="2.40.40.20">
    <property type="match status" value="1"/>
</dbReference>
<evidence type="ECO:0000256" key="15">
    <source>
        <dbReference type="ARBA" id="ARBA00023004"/>
    </source>
</evidence>
<evidence type="ECO:0000256" key="16">
    <source>
        <dbReference type="ARBA" id="ARBA00023014"/>
    </source>
</evidence>
<dbReference type="PROSITE" id="PS00551">
    <property type="entry name" value="MOLYBDOPTERIN_PROK_1"/>
    <property type="match status" value="1"/>
</dbReference>
<keyword evidence="14 19" id="KW-0560">Oxidoreductase</keyword>
<dbReference type="SUPFAM" id="SSF50692">
    <property type="entry name" value="ADC-like"/>
    <property type="match status" value="1"/>
</dbReference>
<dbReference type="GO" id="GO:0042597">
    <property type="term" value="C:periplasmic space"/>
    <property type="evidence" value="ECO:0007669"/>
    <property type="project" value="UniProtKB-SubCell"/>
</dbReference>
<dbReference type="Gene3D" id="3.40.228.10">
    <property type="entry name" value="Dimethylsulfoxide Reductase, domain 2"/>
    <property type="match status" value="2"/>
</dbReference>
<evidence type="ECO:0000256" key="6">
    <source>
        <dbReference type="ARBA" id="ARBA00022448"/>
    </source>
</evidence>
<evidence type="ECO:0000256" key="2">
    <source>
        <dbReference type="ARBA" id="ARBA00001966"/>
    </source>
</evidence>
<dbReference type="GO" id="GO:0030151">
    <property type="term" value="F:molybdenum ion binding"/>
    <property type="evidence" value="ECO:0007669"/>
    <property type="project" value="TreeGrafter"/>
</dbReference>
<dbReference type="HOGENOM" id="CLU_000422_1_2_7"/>
<evidence type="ECO:0000256" key="3">
    <source>
        <dbReference type="ARBA" id="ARBA00004418"/>
    </source>
</evidence>
<dbReference type="InterPro" id="IPR019546">
    <property type="entry name" value="TAT_signal_bac_arc"/>
</dbReference>
<dbReference type="PANTHER" id="PTHR43598:SF1">
    <property type="entry name" value="FORMATE DEHYDROGENASE-O MAJOR SUBUNIT"/>
    <property type="match status" value="1"/>
</dbReference>
<evidence type="ECO:0000256" key="14">
    <source>
        <dbReference type="ARBA" id="ARBA00023002"/>
    </source>
</evidence>
<dbReference type="InterPro" id="IPR006657">
    <property type="entry name" value="MoPterin_dinucl-bd_dom"/>
</dbReference>
<proteinExistence type="inferred from homology"/>
<dbReference type="NCBIfam" id="TIGR01409">
    <property type="entry name" value="TAT_signal_seq"/>
    <property type="match status" value="1"/>
</dbReference>
<dbReference type="GO" id="GO:0008863">
    <property type="term" value="F:formate dehydrogenase (NAD+) activity"/>
    <property type="evidence" value="ECO:0007669"/>
    <property type="project" value="InterPro"/>
</dbReference>
<dbReference type="SUPFAM" id="SSF53706">
    <property type="entry name" value="Formate dehydrogenase/DMSO reductase, domains 1-3"/>
    <property type="match status" value="1"/>
</dbReference>
<keyword evidence="7" id="KW-0004">4Fe-4S</keyword>
<name>Q314N2_OLEA2</name>
<organism evidence="19 20">
    <name type="scientific">Oleidesulfovibrio alaskensis (strain ATCC BAA-1058 / DSM 17464 / G20)</name>
    <name type="common">Desulfovibrio alaskensis</name>
    <dbReference type="NCBI Taxonomy" id="207559"/>
    <lineage>
        <taxon>Bacteria</taxon>
        <taxon>Pseudomonadati</taxon>
        <taxon>Thermodesulfobacteriota</taxon>
        <taxon>Desulfovibrionia</taxon>
        <taxon>Desulfovibrionales</taxon>
        <taxon>Desulfovibrionaceae</taxon>
        <taxon>Oleidesulfovibrio</taxon>
    </lineage>
</organism>
<evidence type="ECO:0000256" key="12">
    <source>
        <dbReference type="ARBA" id="ARBA00022933"/>
    </source>
</evidence>
<dbReference type="Pfam" id="PF01568">
    <property type="entry name" value="Molydop_binding"/>
    <property type="match status" value="1"/>
</dbReference>
<keyword evidence="20" id="KW-1185">Reference proteome</keyword>
<dbReference type="InterPro" id="IPR009010">
    <property type="entry name" value="Asp_de-COase-like_dom_sf"/>
</dbReference>
<sequence>MHISRRSFIKATAASGIAAAFGGLGLSLVPSVSQAKLLPLRWAKQTTSVCCFCAVGCGLLVHTDKTSHRAVNVEGNPDHPVNEGSLCSKGASIYQVAENAERPATPMYRAPYSDAWQPVSWDWALTEIARRIKKDRDASFRFQNDMGLTVNRCDGIASVGSAALDNEECWVFQSILRALGLVWIEHQARICHSSTVPALAESFGRGAMTNHWNDIQHSDCVLVMGSNAAENHPISFKWVLRAMEKGAKLISIDPRFTRTSAKADLYVQIRAGTDIAVLGGLINYIIENDLIQRDYVVSHTNAPFLVSDSFSFKDGLFSGYKAGSKDSHYQGRYNKSLWDFAKDENGLPLKDETLAHPRCVYQLLKKHYSRYDIDTVVSVSGADKQGLLEFYRQYAATGKPDKAGTIMYAMGWTQHTVGTQYIRTMAMVQLLLGNIGVAGGGVNALRGESNVQGSTDHALLWQSLPGYLAVPDATHTSYKKHLEIKTAPHLAAAKDPKSAAWWQYYPKYMASFLKSMYPQAELADAYNWLPKADQGKTYTWLELFDAMHDGEFKGFFAWGQNPACSGAHAGKNREAMAKLDWMVNVNIFDNETGSFWRGPGMQPEKIKTEVFFLPCCVSIEKEGSITNSGRWMQWRYAGPDPRGAARSDGHIMVELMEKVRALYAEEGGTFTAPIEALSLDMWRDQKGYNPHNVARLINGTFLRDVTIKGTTYKKGQQVPSFALLQDDGSTCSGNWLYCASYTDEGNMGERQSRQQSPEQEKLGLFPNWTWCWPLNRRILYNRASCDLTGKPYNPQMPVISWTGEKWTGDVPDGGWKPGEKYSFIMKPHGHGRIYGPGLEDGPFPEHYEPMETPLKSHPLSRQRSNPACLSFNDEYKAVADPKFPYVATTFRVTEHWQTGLMTRHMPWLLEAQPQMFVELSEELARKLGVGNGDKVVVESARGSIWAVGMVTERVKPLRILGKTVHQISMPWCFGWFMPHDGSGGDSSNLLTAAVGDANTGIPETKVFMANVRKA</sequence>
<evidence type="ECO:0000256" key="1">
    <source>
        <dbReference type="ARBA" id="ARBA00001930"/>
    </source>
</evidence>
<keyword evidence="11" id="KW-0106">Calcium</keyword>
<evidence type="ECO:0000256" key="17">
    <source>
        <dbReference type="ARBA" id="ARBA00023245"/>
    </source>
</evidence>
<dbReference type="PROSITE" id="PS51669">
    <property type="entry name" value="4FE4S_MOW_BIS_MGD"/>
    <property type="match status" value="1"/>
</dbReference>
<protein>
    <submittedName>
        <fullName evidence="19">Formate dehydrogenase, alpha subunit</fullName>
        <ecNumber evidence="19">1.7.99.4</ecNumber>
    </submittedName>
</protein>
<dbReference type="GO" id="GO:0051539">
    <property type="term" value="F:4 iron, 4 sulfur cluster binding"/>
    <property type="evidence" value="ECO:0007669"/>
    <property type="project" value="UniProtKB-KW"/>
</dbReference>